<evidence type="ECO:0000313" key="1">
    <source>
        <dbReference type="EMBL" id="PQA37203.1"/>
    </source>
</evidence>
<keyword evidence="2" id="KW-1185">Reference proteome</keyword>
<organism evidence="1 2">
    <name type="scientific">Amnimonas aquatica</name>
    <dbReference type="NCBI Taxonomy" id="2094561"/>
    <lineage>
        <taxon>Bacteria</taxon>
        <taxon>Pseudomonadati</taxon>
        <taxon>Pseudomonadota</taxon>
        <taxon>Gammaproteobacteria</taxon>
        <taxon>Moraxellales</taxon>
        <taxon>Moraxellaceae</taxon>
        <taxon>Amnimonas</taxon>
    </lineage>
</organism>
<feature type="non-terminal residue" evidence="1">
    <location>
        <position position="167"/>
    </location>
</feature>
<gene>
    <name evidence="1" type="ORF">C5O18_07570</name>
</gene>
<reference evidence="2" key="1">
    <citation type="submission" date="2018-02" db="EMBL/GenBank/DDBJ databases">
        <title>Genome sequencing of Solimonas sp. HR-BB.</title>
        <authorList>
            <person name="Lee Y."/>
            <person name="Jeon C.O."/>
        </authorList>
    </citation>
    <scope>NUCLEOTIDE SEQUENCE [LARGE SCALE GENOMIC DNA]</scope>
    <source>
        <strain evidence="2">HR-E</strain>
    </source>
</reference>
<name>A0A2P6ARL1_9GAMM</name>
<dbReference type="AlphaFoldDB" id="A0A2P6ARL1"/>
<proteinExistence type="predicted"/>
<dbReference type="Gene3D" id="3.40.50.300">
    <property type="entry name" value="P-loop containing nucleotide triphosphate hydrolases"/>
    <property type="match status" value="1"/>
</dbReference>
<dbReference type="InterPro" id="IPR027417">
    <property type="entry name" value="P-loop_NTPase"/>
</dbReference>
<sequence length="167" mass="17742">MPEEQLLLPLQGRSDITLADLPARAFAPVLSALAQLRAGQLGEVCIWGAPGAGRSLLLSAFVSDVARDAGQAVLLPLRQVVFMPPEMLDGLESCPLIVLDDIEAVAGWPAWEEGLFNLYNRLQASGGRLLFSACTPPSGLPLQLPDLRSRLARASAHALPAPDDDVL</sequence>
<accession>A0A2P6ARL1</accession>
<dbReference type="Proteomes" id="UP000243900">
    <property type="component" value="Unassembled WGS sequence"/>
</dbReference>
<dbReference type="SUPFAM" id="SSF52540">
    <property type="entry name" value="P-loop containing nucleoside triphosphate hydrolases"/>
    <property type="match status" value="1"/>
</dbReference>
<comment type="caution">
    <text evidence="1">The sequence shown here is derived from an EMBL/GenBank/DDBJ whole genome shotgun (WGS) entry which is preliminary data.</text>
</comment>
<dbReference type="EMBL" id="PTQZ01000188">
    <property type="protein sequence ID" value="PQA37203.1"/>
    <property type="molecule type" value="Genomic_DNA"/>
</dbReference>
<protein>
    <submittedName>
        <fullName evidence="1">DnaA regulatory inactivator Hda</fullName>
    </submittedName>
</protein>
<evidence type="ECO:0000313" key="2">
    <source>
        <dbReference type="Proteomes" id="UP000243900"/>
    </source>
</evidence>